<dbReference type="Gene3D" id="1.50.10.10">
    <property type="match status" value="1"/>
</dbReference>
<dbReference type="PIRSF" id="PIRSF010631">
    <property type="entry name" value="A-rhamnsds"/>
    <property type="match status" value="1"/>
</dbReference>
<feature type="domain" description="Bacterial alpha-L-rhamnosidase N-terminal" evidence="5">
    <location>
        <begin position="162"/>
        <end position="328"/>
    </location>
</feature>
<dbReference type="SUPFAM" id="SSF48208">
    <property type="entry name" value="Six-hairpin glycosidases"/>
    <property type="match status" value="1"/>
</dbReference>
<dbReference type="Proteomes" id="UP000554235">
    <property type="component" value="Unassembled WGS sequence"/>
</dbReference>
<dbReference type="InterPro" id="IPR013783">
    <property type="entry name" value="Ig-like_fold"/>
</dbReference>
<evidence type="ECO:0000259" key="6">
    <source>
        <dbReference type="Pfam" id="PF17389"/>
    </source>
</evidence>
<proteinExistence type="predicted"/>
<dbReference type="AlphaFoldDB" id="A0A8H4LDL6"/>
<dbReference type="EMBL" id="JAADYS010000703">
    <property type="protein sequence ID" value="KAF4467710.1"/>
    <property type="molecule type" value="Genomic_DNA"/>
</dbReference>
<dbReference type="Gene3D" id="2.60.120.260">
    <property type="entry name" value="Galactose-binding domain-like"/>
    <property type="match status" value="2"/>
</dbReference>
<dbReference type="GO" id="GO:0030596">
    <property type="term" value="F:alpha-L-rhamnosidase activity"/>
    <property type="evidence" value="ECO:0007669"/>
    <property type="project" value="UniProtKB-EC"/>
</dbReference>
<evidence type="ECO:0000313" key="9">
    <source>
        <dbReference type="Proteomes" id="UP000554235"/>
    </source>
</evidence>
<evidence type="ECO:0000259" key="4">
    <source>
        <dbReference type="Pfam" id="PF05592"/>
    </source>
</evidence>
<dbReference type="InterPro" id="IPR008902">
    <property type="entry name" value="Rhamnosid_concanavalin"/>
</dbReference>
<dbReference type="Pfam" id="PF17389">
    <property type="entry name" value="Bac_rhamnosid6H"/>
    <property type="match status" value="1"/>
</dbReference>
<name>A0A8H4LDL6_9HYPO</name>
<dbReference type="InterPro" id="IPR035398">
    <property type="entry name" value="Bac_rhamnosid_C"/>
</dbReference>
<dbReference type="InterPro" id="IPR013737">
    <property type="entry name" value="Bac_rhamnosid_N"/>
</dbReference>
<comment type="catalytic activity">
    <reaction evidence="1">
        <text>Hydrolysis of terminal non-reducing alpha-L-rhamnose residues in alpha-L-rhamnosides.</text>
        <dbReference type="EC" id="3.2.1.40"/>
    </reaction>
</comment>
<gene>
    <name evidence="8" type="ORF">FALBO_5412</name>
</gene>
<dbReference type="Pfam" id="PF17390">
    <property type="entry name" value="Bac_rhamnosid_C"/>
    <property type="match status" value="1"/>
</dbReference>
<dbReference type="InterPro" id="IPR012341">
    <property type="entry name" value="6hp_glycosidase-like_sf"/>
</dbReference>
<feature type="domain" description="Alpha-L-rhamnosidase six-hairpin glycosidase" evidence="6">
    <location>
        <begin position="446"/>
        <end position="808"/>
    </location>
</feature>
<feature type="domain" description="Alpha-L-rhamnosidase concanavalin-like" evidence="4">
    <location>
        <begin position="342"/>
        <end position="440"/>
    </location>
</feature>
<dbReference type="PANTHER" id="PTHR33307:SF6">
    <property type="entry name" value="ALPHA-RHAMNOSIDASE (EUROFUNG)-RELATED"/>
    <property type="match status" value="1"/>
</dbReference>
<dbReference type="EC" id="3.2.1.40" evidence="2"/>
<dbReference type="InterPro" id="IPR008928">
    <property type="entry name" value="6-hairpin_glycosidase_sf"/>
</dbReference>
<keyword evidence="3" id="KW-0378">Hydrolase</keyword>
<organism evidence="8 9">
    <name type="scientific">Fusarium albosuccineum</name>
    <dbReference type="NCBI Taxonomy" id="1237068"/>
    <lineage>
        <taxon>Eukaryota</taxon>
        <taxon>Fungi</taxon>
        <taxon>Dikarya</taxon>
        <taxon>Ascomycota</taxon>
        <taxon>Pezizomycotina</taxon>
        <taxon>Sordariomycetes</taxon>
        <taxon>Hypocreomycetidae</taxon>
        <taxon>Hypocreales</taxon>
        <taxon>Nectriaceae</taxon>
        <taxon>Fusarium</taxon>
        <taxon>Fusarium decemcellulare species complex</taxon>
    </lineage>
</organism>
<evidence type="ECO:0000256" key="2">
    <source>
        <dbReference type="ARBA" id="ARBA00012652"/>
    </source>
</evidence>
<comment type="caution">
    <text evidence="8">The sequence shown here is derived from an EMBL/GenBank/DDBJ whole genome shotgun (WGS) entry which is preliminary data.</text>
</comment>
<feature type="domain" description="Alpha-L-rhamnosidase C-terminal" evidence="7">
    <location>
        <begin position="810"/>
        <end position="881"/>
    </location>
</feature>
<protein>
    <recommendedName>
        <fullName evidence="2">alpha-L-rhamnosidase</fullName>
        <ecNumber evidence="2">3.2.1.40</ecNumber>
    </recommendedName>
</protein>
<sequence length="912" mass="102830">MAPVSVLLPTFEQHHDGFGVQCPRPRISWRFKVTDEGIRNWRQVAYEIEISTDNRESVQVFRVEGSDSVLVPWPSPETLGSRARRHVRVRSHGLHSRTDRPIEVSADTGWSRSSLLEIALLDNSEWTGRMITTLDPWPLSSDGSARPLCFHKSFDLPLDPGAINKARLYITSHGVYNAQINGKKVGNHCLSPGFQSFHKRLHYQIYDVKDLLTTSGSNNIEVEVAAGWFASAWTWAKKRFIYGQKLGVLAQLEVWSKDSTTPLVVSTNDSWKASTSALVSSEIYDGEIHDQRLKTSTGIDDSIYFATQESSIPVSRLISPEAPPVRVVRMLEPRDIFKSRSGDAIIVDFGQNCAGRVCVRKINKPSGTSITFRHAEVIQDGEIVVRPLRTAKATDVLICDGSDIIDWHPKYTYHGFRFVEITGWISEDLDYSAIVAEVLHTDMPFTGVFRCSDGDLNRLHDNSEWGMKSNFLSVPTESPARDERLGWTGDLNLFMPTANFLFDTAGMLKNWLDDLYLDQMEESTYWRQGVVPLFAPNCLLRKDDDSHGWDPMPNGVWGDAAVMIPWELYRTSGDISFLSRQYDSMLQYLEHGVVRGEDGLWDPEQWQFGDWLDPRAPQNDSGRGTTDGTFVADCFLIESTRIVAEVAELLVKPVDSSRFRDTHTHLLQSWQNKYLSATGFVVPDTATSLSLALSLDLIPDSADGRLRKQAASRLSRIVRLNDFKITTGFVGTAFLPFALSRTGYVDLAYAMLFQKQCPSFLYPVTMGATTVWERWDSMLPDGSVNPGSMTSFNHHALGSIAHWLHTDVAGIDVIEPGWKVFRVRPRPNKELDRAGASFESKYGLVDVRWTLVGERFRLTVRVPPNSAAVITMPEERGEERRVGSGYYIFVCRFIQTDWPPKALLPPWGRAEF</sequence>
<dbReference type="Pfam" id="PF05592">
    <property type="entry name" value="Bac_rhamnosid"/>
    <property type="match status" value="1"/>
</dbReference>
<dbReference type="GO" id="GO:0005975">
    <property type="term" value="P:carbohydrate metabolic process"/>
    <property type="evidence" value="ECO:0007669"/>
    <property type="project" value="InterPro"/>
</dbReference>
<dbReference type="Pfam" id="PF08531">
    <property type="entry name" value="Bac_rhamnosid_N"/>
    <property type="match status" value="1"/>
</dbReference>
<reference evidence="8 9" key="1">
    <citation type="submission" date="2020-01" db="EMBL/GenBank/DDBJ databases">
        <title>Identification and distribution of gene clusters putatively required for synthesis of sphingolipid metabolism inhibitors in phylogenetically diverse species of the filamentous fungus Fusarium.</title>
        <authorList>
            <person name="Kim H.-S."/>
            <person name="Busman M."/>
            <person name="Brown D.W."/>
            <person name="Divon H."/>
            <person name="Uhlig S."/>
            <person name="Proctor R.H."/>
        </authorList>
    </citation>
    <scope>NUCLEOTIDE SEQUENCE [LARGE SCALE GENOMIC DNA]</scope>
    <source>
        <strain evidence="8 9">NRRL 20459</strain>
    </source>
</reference>
<dbReference type="OrthoDB" id="10036721at2759"/>
<accession>A0A8H4LDL6</accession>
<dbReference type="InterPro" id="IPR016007">
    <property type="entry name" value="Alpha_rhamnosid"/>
</dbReference>
<evidence type="ECO:0000259" key="5">
    <source>
        <dbReference type="Pfam" id="PF08531"/>
    </source>
</evidence>
<evidence type="ECO:0000259" key="7">
    <source>
        <dbReference type="Pfam" id="PF17390"/>
    </source>
</evidence>
<dbReference type="Gene3D" id="2.60.40.10">
    <property type="entry name" value="Immunoglobulins"/>
    <property type="match status" value="1"/>
</dbReference>
<evidence type="ECO:0000313" key="8">
    <source>
        <dbReference type="EMBL" id="KAF4467710.1"/>
    </source>
</evidence>
<dbReference type="PANTHER" id="PTHR33307">
    <property type="entry name" value="ALPHA-RHAMNOSIDASE (EUROFUNG)"/>
    <property type="match status" value="1"/>
</dbReference>
<dbReference type="Pfam" id="PF25788">
    <property type="entry name" value="Ig_Rha78A_N"/>
    <property type="match status" value="1"/>
</dbReference>
<dbReference type="Gene3D" id="2.60.420.10">
    <property type="entry name" value="Maltose phosphorylase, domain 3"/>
    <property type="match status" value="1"/>
</dbReference>
<dbReference type="InterPro" id="IPR035396">
    <property type="entry name" value="Bac_rhamnosid6H"/>
</dbReference>
<keyword evidence="9" id="KW-1185">Reference proteome</keyword>
<evidence type="ECO:0000256" key="1">
    <source>
        <dbReference type="ARBA" id="ARBA00001445"/>
    </source>
</evidence>
<evidence type="ECO:0000256" key="3">
    <source>
        <dbReference type="ARBA" id="ARBA00022801"/>
    </source>
</evidence>